<gene>
    <name evidence="6" type="ORF">CR105_01405</name>
</gene>
<keyword evidence="4" id="KW-0804">Transcription</keyword>
<dbReference type="Gene3D" id="3.40.190.290">
    <property type="match status" value="1"/>
</dbReference>
<dbReference type="InterPro" id="IPR058163">
    <property type="entry name" value="LysR-type_TF_proteobact-type"/>
</dbReference>
<evidence type="ECO:0000256" key="2">
    <source>
        <dbReference type="ARBA" id="ARBA00023015"/>
    </source>
</evidence>
<name>A0A2G8TLH1_9BURK</name>
<dbReference type="OrthoDB" id="9786526at2"/>
<evidence type="ECO:0000313" key="6">
    <source>
        <dbReference type="EMBL" id="PIL46834.1"/>
    </source>
</evidence>
<dbReference type="InterPro" id="IPR000847">
    <property type="entry name" value="LysR_HTH_N"/>
</dbReference>
<dbReference type="Gene3D" id="1.10.10.10">
    <property type="entry name" value="Winged helix-like DNA-binding domain superfamily/Winged helix DNA-binding domain"/>
    <property type="match status" value="1"/>
</dbReference>
<accession>A0A2G8TLH1</accession>
<evidence type="ECO:0000313" key="7">
    <source>
        <dbReference type="Proteomes" id="UP000230390"/>
    </source>
</evidence>
<dbReference type="GO" id="GO:0006351">
    <property type="term" value="P:DNA-templated transcription"/>
    <property type="evidence" value="ECO:0007669"/>
    <property type="project" value="TreeGrafter"/>
</dbReference>
<dbReference type="InterPro" id="IPR036390">
    <property type="entry name" value="WH_DNA-bd_sf"/>
</dbReference>
<dbReference type="AlphaFoldDB" id="A0A2G8TLH1"/>
<dbReference type="InterPro" id="IPR036388">
    <property type="entry name" value="WH-like_DNA-bd_sf"/>
</dbReference>
<evidence type="ECO:0000259" key="5">
    <source>
        <dbReference type="PROSITE" id="PS50931"/>
    </source>
</evidence>
<organism evidence="6 7">
    <name type="scientific">Massilia eurypsychrophila</name>
    <dbReference type="NCBI Taxonomy" id="1485217"/>
    <lineage>
        <taxon>Bacteria</taxon>
        <taxon>Pseudomonadati</taxon>
        <taxon>Pseudomonadota</taxon>
        <taxon>Betaproteobacteria</taxon>
        <taxon>Burkholderiales</taxon>
        <taxon>Oxalobacteraceae</taxon>
        <taxon>Telluria group</taxon>
        <taxon>Massilia</taxon>
    </lineage>
</organism>
<dbReference type="PANTHER" id="PTHR30537">
    <property type="entry name" value="HTH-TYPE TRANSCRIPTIONAL REGULATOR"/>
    <property type="match status" value="1"/>
</dbReference>
<sequence>MDRLESMALFVAVVDEGGFAAAGRKMKISPPAVTRAISELEASMGVRLLTRTTRVVRVTDVGARYAADCRRVLADIAEIEDQASGAHGAVRGRLVITAPALFGQMYLTPIVLKYLRAYPEAEVECRFNDRVVNMLDEGVDVAVRIGQLQDSSYQAIRVGHVRRVVCAAPAYLKEHGTPAVPDDLQHHIIISANGVTPSPNWRFANGDALTVVRAAPKLTMLSNGAAIIAAVDGFGITCLLSYMVAPHLSDGRLVEVLDTHQTDVVPVHVMHHEGRHDARKVRAFLDLAVEQLRGGDAVTQ</sequence>
<dbReference type="Pfam" id="PF00126">
    <property type="entry name" value="HTH_1"/>
    <property type="match status" value="1"/>
</dbReference>
<dbReference type="PROSITE" id="PS50931">
    <property type="entry name" value="HTH_LYSR"/>
    <property type="match status" value="1"/>
</dbReference>
<dbReference type="SUPFAM" id="SSF46785">
    <property type="entry name" value="Winged helix' DNA-binding domain"/>
    <property type="match status" value="1"/>
</dbReference>
<keyword evidence="7" id="KW-1185">Reference proteome</keyword>
<keyword evidence="3" id="KW-0238">DNA-binding</keyword>
<comment type="caution">
    <text evidence="6">The sequence shown here is derived from an EMBL/GenBank/DDBJ whole genome shotgun (WGS) entry which is preliminary data.</text>
</comment>
<dbReference type="CDD" id="cd08471">
    <property type="entry name" value="PBP2_CrgA_like_2"/>
    <property type="match status" value="1"/>
</dbReference>
<feature type="domain" description="HTH lysR-type" evidence="5">
    <location>
        <begin position="1"/>
        <end position="59"/>
    </location>
</feature>
<evidence type="ECO:0000256" key="1">
    <source>
        <dbReference type="ARBA" id="ARBA00009437"/>
    </source>
</evidence>
<dbReference type="Proteomes" id="UP000230390">
    <property type="component" value="Unassembled WGS sequence"/>
</dbReference>
<dbReference type="EMBL" id="PDOC01000001">
    <property type="protein sequence ID" value="PIL46834.1"/>
    <property type="molecule type" value="Genomic_DNA"/>
</dbReference>
<dbReference type="GO" id="GO:0003700">
    <property type="term" value="F:DNA-binding transcription factor activity"/>
    <property type="evidence" value="ECO:0007669"/>
    <property type="project" value="InterPro"/>
</dbReference>
<dbReference type="InterPro" id="IPR005119">
    <property type="entry name" value="LysR_subst-bd"/>
</dbReference>
<keyword evidence="2" id="KW-0805">Transcription regulation</keyword>
<proteinExistence type="inferred from homology"/>
<dbReference type="Pfam" id="PF03466">
    <property type="entry name" value="LysR_substrate"/>
    <property type="match status" value="1"/>
</dbReference>
<dbReference type="GO" id="GO:0043565">
    <property type="term" value="F:sequence-specific DNA binding"/>
    <property type="evidence" value="ECO:0007669"/>
    <property type="project" value="TreeGrafter"/>
</dbReference>
<protein>
    <submittedName>
        <fullName evidence="6">LysR family transcriptional regulator</fullName>
    </submittedName>
</protein>
<dbReference type="SUPFAM" id="SSF53850">
    <property type="entry name" value="Periplasmic binding protein-like II"/>
    <property type="match status" value="1"/>
</dbReference>
<reference evidence="6 7" key="1">
    <citation type="submission" date="2017-10" db="EMBL/GenBank/DDBJ databases">
        <title>Massilia psychrophilum sp. nov., a novel purple-pigmented bacterium isolated from Tianshan glacier, Xinjiang Municipality, China.</title>
        <authorList>
            <person name="Wang H."/>
        </authorList>
    </citation>
    <scope>NUCLEOTIDE SEQUENCE [LARGE SCALE GENOMIC DNA]</scope>
    <source>
        <strain evidence="6 7">JCM 30074</strain>
    </source>
</reference>
<evidence type="ECO:0000256" key="3">
    <source>
        <dbReference type="ARBA" id="ARBA00023125"/>
    </source>
</evidence>
<dbReference type="PANTHER" id="PTHR30537:SF5">
    <property type="entry name" value="HTH-TYPE TRANSCRIPTIONAL ACTIVATOR TTDR-RELATED"/>
    <property type="match status" value="1"/>
</dbReference>
<evidence type="ECO:0000256" key="4">
    <source>
        <dbReference type="ARBA" id="ARBA00023163"/>
    </source>
</evidence>
<comment type="similarity">
    <text evidence="1">Belongs to the LysR transcriptional regulatory family.</text>
</comment>
<dbReference type="FunFam" id="1.10.10.10:FF:000001">
    <property type="entry name" value="LysR family transcriptional regulator"/>
    <property type="match status" value="1"/>
</dbReference>